<keyword evidence="2" id="KW-0547">Nucleotide-binding</keyword>
<name>A0A1G2GR07_9BACT</name>
<dbReference type="STRING" id="1802126.A3B25_00290"/>
<dbReference type="InterPro" id="IPR036565">
    <property type="entry name" value="Mur-like_cat_sf"/>
</dbReference>
<dbReference type="Gene3D" id="3.90.190.20">
    <property type="entry name" value="Mur ligase, C-terminal domain"/>
    <property type="match status" value="1"/>
</dbReference>
<dbReference type="InterPro" id="IPR013221">
    <property type="entry name" value="Mur_ligase_cen"/>
</dbReference>
<evidence type="ECO:0000313" key="7">
    <source>
        <dbReference type="Proteomes" id="UP000179106"/>
    </source>
</evidence>
<dbReference type="SUPFAM" id="SSF53623">
    <property type="entry name" value="MurD-like peptide ligases, catalytic domain"/>
    <property type="match status" value="1"/>
</dbReference>
<evidence type="ECO:0000313" key="6">
    <source>
        <dbReference type="EMBL" id="OGZ52622.1"/>
    </source>
</evidence>
<dbReference type="InterPro" id="IPR004101">
    <property type="entry name" value="Mur_ligase_C"/>
</dbReference>
<dbReference type="Proteomes" id="UP000179106">
    <property type="component" value="Unassembled WGS sequence"/>
</dbReference>
<accession>A0A1G2GR07</accession>
<dbReference type="EMBL" id="MHNW01000042">
    <property type="protein sequence ID" value="OGZ52622.1"/>
    <property type="molecule type" value="Genomic_DNA"/>
</dbReference>
<evidence type="ECO:0000256" key="3">
    <source>
        <dbReference type="ARBA" id="ARBA00022840"/>
    </source>
</evidence>
<evidence type="ECO:0000256" key="1">
    <source>
        <dbReference type="ARBA" id="ARBA00022598"/>
    </source>
</evidence>
<feature type="domain" description="Mur ligase central" evidence="5">
    <location>
        <begin position="115"/>
        <end position="220"/>
    </location>
</feature>
<organism evidence="6 7">
    <name type="scientific">Candidatus Ryanbacteria bacterium RIFCSPLOWO2_01_FULL_48_26</name>
    <dbReference type="NCBI Taxonomy" id="1802126"/>
    <lineage>
        <taxon>Bacteria</taxon>
        <taxon>Candidatus Ryaniibacteriota</taxon>
    </lineage>
</organism>
<dbReference type="Gene3D" id="3.40.1190.10">
    <property type="entry name" value="Mur-like, catalytic domain"/>
    <property type="match status" value="1"/>
</dbReference>
<dbReference type="GO" id="GO:0016881">
    <property type="term" value="F:acid-amino acid ligase activity"/>
    <property type="evidence" value="ECO:0007669"/>
    <property type="project" value="InterPro"/>
</dbReference>
<dbReference type="InterPro" id="IPR036615">
    <property type="entry name" value="Mur_ligase_C_dom_sf"/>
</dbReference>
<protein>
    <recommendedName>
        <fullName evidence="8">UDP-N-acetylmuramoyl-tripeptide--D-alanyl-D-alanine ligase</fullName>
    </recommendedName>
</protein>
<dbReference type="InterPro" id="IPR051046">
    <property type="entry name" value="MurCDEF_CellWall_CoF430Synth"/>
</dbReference>
<proteinExistence type="predicted"/>
<dbReference type="Pfam" id="PF08245">
    <property type="entry name" value="Mur_ligase_M"/>
    <property type="match status" value="1"/>
</dbReference>
<evidence type="ECO:0000256" key="2">
    <source>
        <dbReference type="ARBA" id="ARBA00022741"/>
    </source>
</evidence>
<gene>
    <name evidence="6" type="ORF">A3B25_00290</name>
</gene>
<dbReference type="PANTHER" id="PTHR43024:SF1">
    <property type="entry name" value="UDP-N-ACETYLMURAMOYL-TRIPEPTIDE--D-ALANYL-D-ALANINE LIGASE"/>
    <property type="match status" value="1"/>
</dbReference>
<evidence type="ECO:0000259" key="5">
    <source>
        <dbReference type="Pfam" id="PF08245"/>
    </source>
</evidence>
<sequence>MLVKNLRWVLRKLAQLTIWKYRPGVVGITGSVGKTSAKAAIKAVLDGERNVRASGGNLNNELGLPLTILGNWSEKELALVSLEQPAGTARVRKIFFWFKVIAVSVFRLAFVPKSNYPEILILEYGADKPGDIKDLLNIVRPNISVITAIGEIPVHVEFYSGPDEVAREKGRLIEYLPVAGLAILNYDDKRVLELKERTRAHVITFGFNKGAEIRITRFSAGGGPFSERENSSEEERPVGISFKLEHLGHSVPVRLEGVFGKSHAYAAAAAAAVGAAFGINLLRISENLLKYRPAGSRMQIRPGAADTWIIDDSYNASPLSVQAALESLEHLRAKRKVAVLGDMLELGKYETDEHKRVGRQAAKSCDILITVGLRAKFIAEGAHEAGLRKNKIFSFDSADDAIAPIQQSLKKGDVLLIKGSHGMRLSKIVHEIKRKEAHSDSFFSHYA</sequence>
<dbReference type="SUPFAM" id="SSF53244">
    <property type="entry name" value="MurD-like peptide ligases, peptide-binding domain"/>
    <property type="match status" value="1"/>
</dbReference>
<dbReference type="GO" id="GO:0005524">
    <property type="term" value="F:ATP binding"/>
    <property type="evidence" value="ECO:0007669"/>
    <property type="project" value="UniProtKB-KW"/>
</dbReference>
<keyword evidence="3" id="KW-0067">ATP-binding</keyword>
<evidence type="ECO:0000259" key="4">
    <source>
        <dbReference type="Pfam" id="PF02875"/>
    </source>
</evidence>
<keyword evidence="1" id="KW-0436">Ligase</keyword>
<comment type="caution">
    <text evidence="6">The sequence shown here is derived from an EMBL/GenBank/DDBJ whole genome shotgun (WGS) entry which is preliminary data.</text>
</comment>
<dbReference type="AlphaFoldDB" id="A0A1G2GR07"/>
<dbReference type="Pfam" id="PF02875">
    <property type="entry name" value="Mur_ligase_C"/>
    <property type="match status" value="1"/>
</dbReference>
<evidence type="ECO:0008006" key="8">
    <source>
        <dbReference type="Google" id="ProtNLM"/>
    </source>
</evidence>
<reference evidence="6 7" key="1">
    <citation type="journal article" date="2016" name="Nat. Commun.">
        <title>Thousands of microbial genomes shed light on interconnected biogeochemical processes in an aquifer system.</title>
        <authorList>
            <person name="Anantharaman K."/>
            <person name="Brown C.T."/>
            <person name="Hug L.A."/>
            <person name="Sharon I."/>
            <person name="Castelle C.J."/>
            <person name="Probst A.J."/>
            <person name="Thomas B.C."/>
            <person name="Singh A."/>
            <person name="Wilkins M.J."/>
            <person name="Karaoz U."/>
            <person name="Brodie E.L."/>
            <person name="Williams K.H."/>
            <person name="Hubbard S.S."/>
            <person name="Banfield J.F."/>
        </authorList>
    </citation>
    <scope>NUCLEOTIDE SEQUENCE [LARGE SCALE GENOMIC DNA]</scope>
</reference>
<feature type="domain" description="Mur ligase C-terminal" evidence="4">
    <location>
        <begin position="297"/>
        <end position="420"/>
    </location>
</feature>
<dbReference type="PANTHER" id="PTHR43024">
    <property type="entry name" value="UDP-N-ACETYLMURAMOYL-TRIPEPTIDE--D-ALANYL-D-ALANINE LIGASE"/>
    <property type="match status" value="1"/>
</dbReference>